<sequence length="642" mass="72268">MSSNPQVQSLVVAPPAQLDPALEDLISRIVKAKLEDSEKQIEELRRQGTEMEQHHASLLQTINDLTGKLAVAESKLTEARRAHLPSVPSSPSPATNTDPASPPPPVIPRKRARQTSLTTSDAAPALNTRSRRRQSTHGVIPPLRIPPLAHLQSSNAHIPTLDGPVGPVQSTDAPVGPAQSTDAPVGPAQSANVPVQTHLQSTTAVQFSGIPVLSNFNFQPQLPPKVRKKKQVIKPATQVYRLLSQDVPNDVGGLKTAMSLHLRFLWGLLDAKEVPKDPPARTVNAFSLRFSMEAELFTSQTGPQLIPRHLIRIGMAFSTVQGPIANQARLVEEHILTYIQACLSRFGLDHWCPDLRQSAYTLYNSACRIIALDTFKQALISHAYMHLSPNTRYATDMTLLIRLYDHFVFHYMLHHYQKEGRKPGSVVQDLQAMPHYRRRIRLAAARLKFLEENNYPQRYRDLIEVKATSDDEYDHSQKAEKFFRILDRKREESARQSKSRSWKERVRVVPTNQEDSKFHVLPEKMPIDYFDPSYFNQLQPRMRNRIAVEKVSLLPDVSQSLTWNADERMTDKMFTRNFGGPVFEQYQMVSEADMVDGDDEWDDDEFEDIPSTVPNDADVEAARNNVSAHLSGDSSMQSVSEG</sequence>
<gene>
    <name evidence="2" type="ORF">CPB84DRAFT_1848664</name>
</gene>
<feature type="region of interest" description="Disordered" evidence="1">
    <location>
        <begin position="79"/>
        <end position="193"/>
    </location>
</feature>
<dbReference type="AlphaFoldDB" id="A0A9P5NMC9"/>
<evidence type="ECO:0000256" key="1">
    <source>
        <dbReference type="SAM" id="MobiDB-lite"/>
    </source>
</evidence>
<feature type="compositionally biased region" description="Acidic residues" evidence="1">
    <location>
        <begin position="596"/>
        <end position="608"/>
    </location>
</feature>
<dbReference type="Proteomes" id="UP000724874">
    <property type="component" value="Unassembled WGS sequence"/>
</dbReference>
<organism evidence="2 3">
    <name type="scientific">Gymnopilus junonius</name>
    <name type="common">Spectacular rustgill mushroom</name>
    <name type="synonym">Gymnopilus spectabilis subsp. junonius</name>
    <dbReference type="NCBI Taxonomy" id="109634"/>
    <lineage>
        <taxon>Eukaryota</taxon>
        <taxon>Fungi</taxon>
        <taxon>Dikarya</taxon>
        <taxon>Basidiomycota</taxon>
        <taxon>Agaricomycotina</taxon>
        <taxon>Agaricomycetes</taxon>
        <taxon>Agaricomycetidae</taxon>
        <taxon>Agaricales</taxon>
        <taxon>Agaricineae</taxon>
        <taxon>Hymenogastraceae</taxon>
        <taxon>Gymnopilus</taxon>
    </lineage>
</organism>
<evidence type="ECO:0000313" key="3">
    <source>
        <dbReference type="Proteomes" id="UP000724874"/>
    </source>
</evidence>
<feature type="compositionally biased region" description="Polar residues" evidence="1">
    <location>
        <begin position="87"/>
        <end position="99"/>
    </location>
</feature>
<comment type="caution">
    <text evidence="2">The sequence shown here is derived from an EMBL/GenBank/DDBJ whole genome shotgun (WGS) entry which is preliminary data.</text>
</comment>
<protein>
    <submittedName>
        <fullName evidence="2">Uncharacterized protein</fullName>
    </submittedName>
</protein>
<feature type="compositionally biased region" description="Polar residues" evidence="1">
    <location>
        <begin position="624"/>
        <end position="642"/>
    </location>
</feature>
<dbReference type="EMBL" id="JADNYJ010000067">
    <property type="protein sequence ID" value="KAF8893186.1"/>
    <property type="molecule type" value="Genomic_DNA"/>
</dbReference>
<accession>A0A9P5NMC9</accession>
<proteinExistence type="predicted"/>
<feature type="compositionally biased region" description="Polar residues" evidence="1">
    <location>
        <begin position="168"/>
        <end position="182"/>
    </location>
</feature>
<name>A0A9P5NMC9_GYMJU</name>
<feature type="region of interest" description="Disordered" evidence="1">
    <location>
        <begin position="596"/>
        <end position="642"/>
    </location>
</feature>
<dbReference type="OrthoDB" id="3254880at2759"/>
<evidence type="ECO:0000313" key="2">
    <source>
        <dbReference type="EMBL" id="KAF8893186.1"/>
    </source>
</evidence>
<keyword evidence="3" id="KW-1185">Reference proteome</keyword>
<reference evidence="2" key="1">
    <citation type="submission" date="2020-11" db="EMBL/GenBank/DDBJ databases">
        <authorList>
            <consortium name="DOE Joint Genome Institute"/>
            <person name="Ahrendt S."/>
            <person name="Riley R."/>
            <person name="Andreopoulos W."/>
            <person name="LaButti K."/>
            <person name="Pangilinan J."/>
            <person name="Ruiz-duenas F.J."/>
            <person name="Barrasa J.M."/>
            <person name="Sanchez-Garcia M."/>
            <person name="Camarero S."/>
            <person name="Miyauchi S."/>
            <person name="Serrano A."/>
            <person name="Linde D."/>
            <person name="Babiker R."/>
            <person name="Drula E."/>
            <person name="Ayuso-Fernandez I."/>
            <person name="Pacheco R."/>
            <person name="Padilla G."/>
            <person name="Ferreira P."/>
            <person name="Barriuso J."/>
            <person name="Kellner H."/>
            <person name="Castanera R."/>
            <person name="Alfaro M."/>
            <person name="Ramirez L."/>
            <person name="Pisabarro A.G."/>
            <person name="Kuo A."/>
            <person name="Tritt A."/>
            <person name="Lipzen A."/>
            <person name="He G."/>
            <person name="Yan M."/>
            <person name="Ng V."/>
            <person name="Cullen D."/>
            <person name="Martin F."/>
            <person name="Rosso M.-N."/>
            <person name="Henrissat B."/>
            <person name="Hibbett D."/>
            <person name="Martinez A.T."/>
            <person name="Grigoriev I.V."/>
        </authorList>
    </citation>
    <scope>NUCLEOTIDE SEQUENCE</scope>
    <source>
        <strain evidence="2">AH 44721</strain>
    </source>
</reference>